<dbReference type="Gene3D" id="3.40.50.2000">
    <property type="entry name" value="Glycogen Phosphorylase B"/>
    <property type="match status" value="1"/>
</dbReference>
<dbReference type="RefSeq" id="WP_271149846.1">
    <property type="nucleotide sequence ID" value="NZ_CP115859.1"/>
</dbReference>
<gene>
    <name evidence="3" type="ORF">PFY12_05450</name>
</gene>
<keyword evidence="1" id="KW-0812">Transmembrane</keyword>
<dbReference type="EMBL" id="CP115859">
    <property type="protein sequence ID" value="WBV61567.1"/>
    <property type="molecule type" value="Genomic_DNA"/>
</dbReference>
<accession>A0ABY7QPM7</accession>
<dbReference type="SUPFAM" id="SSF53756">
    <property type="entry name" value="UDP-Glycosyltransferase/glycogen phosphorylase"/>
    <property type="match status" value="1"/>
</dbReference>
<evidence type="ECO:0000313" key="4">
    <source>
        <dbReference type="Proteomes" id="UP001210978"/>
    </source>
</evidence>
<organism evidence="3 4">
    <name type="scientific">Chryseobacterium camelliae</name>
    <dbReference type="NCBI Taxonomy" id="1265445"/>
    <lineage>
        <taxon>Bacteria</taxon>
        <taxon>Pseudomonadati</taxon>
        <taxon>Bacteroidota</taxon>
        <taxon>Flavobacteriia</taxon>
        <taxon>Flavobacteriales</taxon>
        <taxon>Weeksellaceae</taxon>
        <taxon>Chryseobacterium group</taxon>
        <taxon>Chryseobacterium</taxon>
    </lineage>
</organism>
<evidence type="ECO:0000259" key="2">
    <source>
        <dbReference type="Pfam" id="PF00534"/>
    </source>
</evidence>
<feature type="domain" description="Glycosyl transferase family 1" evidence="2">
    <location>
        <begin position="191"/>
        <end position="350"/>
    </location>
</feature>
<evidence type="ECO:0000313" key="3">
    <source>
        <dbReference type="EMBL" id="WBV61567.1"/>
    </source>
</evidence>
<keyword evidence="1" id="KW-1133">Transmembrane helix</keyword>
<feature type="transmembrane region" description="Helical" evidence="1">
    <location>
        <begin position="68"/>
        <end position="86"/>
    </location>
</feature>
<protein>
    <recommendedName>
        <fullName evidence="2">Glycosyl transferase family 1 domain-containing protein</fullName>
    </recommendedName>
</protein>
<dbReference type="Pfam" id="PF00534">
    <property type="entry name" value="Glycos_transf_1"/>
    <property type="match status" value="1"/>
</dbReference>
<feature type="transmembrane region" description="Helical" evidence="1">
    <location>
        <begin position="92"/>
        <end position="111"/>
    </location>
</feature>
<proteinExistence type="predicted"/>
<evidence type="ECO:0000256" key="1">
    <source>
        <dbReference type="SAM" id="Phobius"/>
    </source>
</evidence>
<dbReference type="Proteomes" id="UP001210978">
    <property type="component" value="Chromosome"/>
</dbReference>
<sequence length="381" mass="45318">MKKGLFLFADYYDATSSAIRVLRASKGLFDDVEFLYWARTGKERDNADPLYEEVRFEAFKKTAKPRSLGVLFLFFSFQYWIFKSLLQRKPTFVVSFTFFTILPSLLYKYFFNWRCKVIYDPRDYVSESFRMNAIIAGTLNFVDNIFIKLSNFVIFPDRQYFIYYGRFSLKENKYLIIPNSTEDVLEIVEKIDIRAKYNLPKEMYLIPILGYFSETRGEKILFELIERKIPNLYFVFAGDIRDEKYLTFFDKNANNVTYLGKIPYLDALAIMKNSLLVPQLYDPILKNNIYGFATKYYDCLMVGTPIITSIGMIEMSNEIESNNFGWAVGYEDTDELQRIIQVYIQNPNIIEKVKLRKYFLQKYNYTIYVKKLREVYSRFSQ</sequence>
<dbReference type="InterPro" id="IPR001296">
    <property type="entry name" value="Glyco_trans_1"/>
</dbReference>
<keyword evidence="4" id="KW-1185">Reference proteome</keyword>
<name>A0ABY7QPM7_9FLAO</name>
<reference evidence="3 4" key="1">
    <citation type="submission" date="2023-01" db="EMBL/GenBank/DDBJ databases">
        <title>Complete genome of Chryseobacterium camelliae VAN22-5A.</title>
        <authorList>
            <person name="Zong G."/>
            <person name="Cao G."/>
        </authorList>
    </citation>
    <scope>NUCLEOTIDE SEQUENCE [LARGE SCALE GENOMIC DNA]</scope>
    <source>
        <strain evidence="3 4">VAN22-5A</strain>
    </source>
</reference>
<keyword evidence="1" id="KW-0472">Membrane</keyword>